<dbReference type="Proteomes" id="UP000324351">
    <property type="component" value="Unassembled WGS sequence"/>
</dbReference>
<sequence length="204" mass="22522">MNDEPTYPPAPWRMHGSLWLTAFRLPTDVDERHPAGTYGVALVDYVEPSPLTYGELLIARTTRTEDGTRAVTITDIWVDSPASMAGGRALWAIPKELCDFDLESSFRGPVSRTDWSATIDRRAVVDASFTDVSRIAPRAPSKGVVVQPPIDDHTEPITVTMTGSAKALPCRGRWRFAPDGPLAFLRGARQLASFRMASFRLSFD</sequence>
<proteinExistence type="predicted"/>
<evidence type="ECO:0000313" key="2">
    <source>
        <dbReference type="Proteomes" id="UP000324351"/>
    </source>
</evidence>
<keyword evidence="2" id="KW-1185">Reference proteome</keyword>
<accession>A0A5B1M742</accession>
<dbReference type="EMBL" id="VUJW01000001">
    <property type="protein sequence ID" value="KAA1428832.1"/>
    <property type="molecule type" value="Genomic_DNA"/>
</dbReference>
<protein>
    <recommendedName>
        <fullName evidence="3">Acetoacetate decarboxylase</fullName>
    </recommendedName>
</protein>
<dbReference type="GO" id="GO:0016829">
    <property type="term" value="F:lyase activity"/>
    <property type="evidence" value="ECO:0007669"/>
    <property type="project" value="InterPro"/>
</dbReference>
<dbReference type="InterPro" id="IPR010451">
    <property type="entry name" value="Acetoacetate_decarboxylase"/>
</dbReference>
<gene>
    <name evidence="1" type="ORF">F0U47_01020</name>
</gene>
<reference evidence="1 2" key="1">
    <citation type="submission" date="2019-09" db="EMBL/GenBank/DDBJ databases">
        <title>Nocardioides panacisoli sp. nov., isolated from the soil of a ginseng field.</title>
        <authorList>
            <person name="Cho C."/>
        </authorList>
    </citation>
    <scope>NUCLEOTIDE SEQUENCE [LARGE SCALE GENOMIC DNA]</scope>
    <source>
        <strain evidence="1 2">BN140041</strain>
    </source>
</reference>
<evidence type="ECO:0000313" key="1">
    <source>
        <dbReference type="EMBL" id="KAA1428832.1"/>
    </source>
</evidence>
<dbReference type="Gene3D" id="2.40.400.10">
    <property type="entry name" value="Acetoacetate decarboxylase-like"/>
    <property type="match status" value="1"/>
</dbReference>
<dbReference type="InterPro" id="IPR023375">
    <property type="entry name" value="ADC_dom_sf"/>
</dbReference>
<dbReference type="RefSeq" id="WP_149748455.1">
    <property type="nucleotide sequence ID" value="NZ_VUJW01000001.1"/>
</dbReference>
<organism evidence="1 2">
    <name type="scientific">Nocardioides antri</name>
    <dbReference type="NCBI Taxonomy" id="2607659"/>
    <lineage>
        <taxon>Bacteria</taxon>
        <taxon>Bacillati</taxon>
        <taxon>Actinomycetota</taxon>
        <taxon>Actinomycetes</taxon>
        <taxon>Propionibacteriales</taxon>
        <taxon>Nocardioidaceae</taxon>
        <taxon>Nocardioides</taxon>
    </lineage>
</organism>
<name>A0A5B1M742_9ACTN</name>
<dbReference type="AlphaFoldDB" id="A0A5B1M742"/>
<dbReference type="Pfam" id="PF06314">
    <property type="entry name" value="ADC"/>
    <property type="match status" value="1"/>
</dbReference>
<reference evidence="1 2" key="2">
    <citation type="submission" date="2019-09" db="EMBL/GenBank/DDBJ databases">
        <authorList>
            <person name="Jin C."/>
        </authorList>
    </citation>
    <scope>NUCLEOTIDE SEQUENCE [LARGE SCALE GENOMIC DNA]</scope>
    <source>
        <strain evidence="1 2">BN140041</strain>
    </source>
</reference>
<dbReference type="SUPFAM" id="SSF160104">
    <property type="entry name" value="Acetoacetate decarboxylase-like"/>
    <property type="match status" value="1"/>
</dbReference>
<comment type="caution">
    <text evidence="1">The sequence shown here is derived from an EMBL/GenBank/DDBJ whole genome shotgun (WGS) entry which is preliminary data.</text>
</comment>
<evidence type="ECO:0008006" key="3">
    <source>
        <dbReference type="Google" id="ProtNLM"/>
    </source>
</evidence>